<evidence type="ECO:0000313" key="1">
    <source>
        <dbReference type="Proteomes" id="UP000095286"/>
    </source>
</evidence>
<proteinExistence type="predicted"/>
<dbReference type="WBParaSite" id="RSKR_0000809500.1">
    <property type="protein sequence ID" value="RSKR_0000809500.1"/>
    <property type="gene ID" value="RSKR_0000809500"/>
</dbReference>
<name>A0AC35U7M0_9BILA</name>
<organism evidence="1 2">
    <name type="scientific">Rhabditophanes sp. KR3021</name>
    <dbReference type="NCBI Taxonomy" id="114890"/>
    <lineage>
        <taxon>Eukaryota</taxon>
        <taxon>Metazoa</taxon>
        <taxon>Ecdysozoa</taxon>
        <taxon>Nematoda</taxon>
        <taxon>Chromadorea</taxon>
        <taxon>Rhabditida</taxon>
        <taxon>Tylenchina</taxon>
        <taxon>Panagrolaimomorpha</taxon>
        <taxon>Strongyloidoidea</taxon>
        <taxon>Alloionematidae</taxon>
        <taxon>Rhabditophanes</taxon>
    </lineage>
</organism>
<reference evidence="2" key="1">
    <citation type="submission" date="2016-11" db="UniProtKB">
        <authorList>
            <consortium name="WormBaseParasite"/>
        </authorList>
    </citation>
    <scope>IDENTIFICATION</scope>
    <source>
        <strain evidence="2">KR3021</strain>
    </source>
</reference>
<dbReference type="Proteomes" id="UP000095286">
    <property type="component" value="Unplaced"/>
</dbReference>
<sequence length="142" mass="16471">MNDSGFQDEFLDNNYNECDAPPKFNVVISTLIGSVLAMIGICSNLFLLYVFLRKKRNITTFLYYVVLAILDLLMCISYIVWLGNYKLSQYFELSFLYDLCSEYVFFVNWISKIIQMSIPYIIIAATAERLERIANINPVVKT</sequence>
<protein>
    <submittedName>
        <fullName evidence="2">G_PROTEIN_RECEP_F1_2 domain-containing protein</fullName>
    </submittedName>
</protein>
<accession>A0AC35U7M0</accession>
<evidence type="ECO:0000313" key="2">
    <source>
        <dbReference type="WBParaSite" id="RSKR_0000809500.1"/>
    </source>
</evidence>